<evidence type="ECO:0000313" key="3">
    <source>
        <dbReference type="EMBL" id="SHO44982.1"/>
    </source>
</evidence>
<evidence type="ECO:0000259" key="2">
    <source>
        <dbReference type="SMART" id="SM00899"/>
    </source>
</evidence>
<dbReference type="GO" id="GO:0046914">
    <property type="term" value="F:transition metal ion binding"/>
    <property type="evidence" value="ECO:0007669"/>
    <property type="project" value="InterPro"/>
</dbReference>
<dbReference type="Gene3D" id="2.30.30.90">
    <property type="match status" value="1"/>
</dbReference>
<dbReference type="InterPro" id="IPR007167">
    <property type="entry name" value="Fe-transptr_FeoA-like"/>
</dbReference>
<evidence type="ECO:0000313" key="4">
    <source>
        <dbReference type="Proteomes" id="UP000184612"/>
    </source>
</evidence>
<dbReference type="AlphaFoldDB" id="A0A1M7Y087"/>
<dbReference type="Pfam" id="PF04023">
    <property type="entry name" value="FeoA"/>
    <property type="match status" value="1"/>
</dbReference>
<dbReference type="InterPro" id="IPR038157">
    <property type="entry name" value="FeoA_core_dom"/>
</dbReference>
<keyword evidence="4" id="KW-1185">Reference proteome</keyword>
<gene>
    <name evidence="3" type="ORF">SAMN02745217_00790</name>
</gene>
<dbReference type="STRING" id="1121345.SAMN02745217_00790"/>
<dbReference type="InterPro" id="IPR053184">
    <property type="entry name" value="FeoA-like"/>
</dbReference>
<proteinExistence type="predicted"/>
<dbReference type="OrthoDB" id="5984at2"/>
<organism evidence="3 4">
    <name type="scientific">Anaerocolumna xylanovorans DSM 12503</name>
    <dbReference type="NCBI Taxonomy" id="1121345"/>
    <lineage>
        <taxon>Bacteria</taxon>
        <taxon>Bacillati</taxon>
        <taxon>Bacillota</taxon>
        <taxon>Clostridia</taxon>
        <taxon>Lachnospirales</taxon>
        <taxon>Lachnospiraceae</taxon>
        <taxon>Anaerocolumna</taxon>
    </lineage>
</organism>
<keyword evidence="1" id="KW-0408">Iron</keyword>
<dbReference type="Proteomes" id="UP000184612">
    <property type="component" value="Unassembled WGS sequence"/>
</dbReference>
<feature type="domain" description="Ferrous iron transporter FeoA-like" evidence="2">
    <location>
        <begin position="1"/>
        <end position="70"/>
    </location>
</feature>
<dbReference type="SUPFAM" id="SSF50037">
    <property type="entry name" value="C-terminal domain of transcriptional repressors"/>
    <property type="match status" value="1"/>
</dbReference>
<evidence type="ECO:0000256" key="1">
    <source>
        <dbReference type="ARBA" id="ARBA00023004"/>
    </source>
</evidence>
<dbReference type="SMART" id="SM00899">
    <property type="entry name" value="FeoA"/>
    <property type="match status" value="1"/>
</dbReference>
<name>A0A1M7Y087_9FIRM</name>
<dbReference type="RefSeq" id="WP_073587457.1">
    <property type="nucleotide sequence ID" value="NZ_FRFD01000003.1"/>
</dbReference>
<dbReference type="InterPro" id="IPR008988">
    <property type="entry name" value="Transcriptional_repressor_C"/>
</dbReference>
<sequence>MSLAFAGIGETRVIIDFVGKDDVKRHLQDLGFVKGESVKLISENDSGFIIMAKGVRVAINRNLATKIMVA</sequence>
<dbReference type="PANTHER" id="PTHR43151">
    <property type="entry name" value="FEOA FAMILY PROTEIN"/>
    <property type="match status" value="1"/>
</dbReference>
<accession>A0A1M7Y087</accession>
<reference evidence="3 4" key="1">
    <citation type="submission" date="2016-12" db="EMBL/GenBank/DDBJ databases">
        <authorList>
            <person name="Song W.-J."/>
            <person name="Kurnit D.M."/>
        </authorList>
    </citation>
    <scope>NUCLEOTIDE SEQUENCE [LARGE SCALE GENOMIC DNA]</scope>
    <source>
        <strain evidence="3 4">DSM 12503</strain>
    </source>
</reference>
<protein>
    <submittedName>
        <fullName evidence="3">Ferrous iron transport protein A</fullName>
    </submittedName>
</protein>
<dbReference type="EMBL" id="FRFD01000003">
    <property type="protein sequence ID" value="SHO44982.1"/>
    <property type="molecule type" value="Genomic_DNA"/>
</dbReference>
<dbReference type="PANTHER" id="PTHR43151:SF1">
    <property type="entry name" value="SSR2333 PROTEIN"/>
    <property type="match status" value="1"/>
</dbReference>